<organism evidence="3 4">
    <name type="scientific">Noviherbaspirillum aridicola</name>
    <dbReference type="NCBI Taxonomy" id="2849687"/>
    <lineage>
        <taxon>Bacteria</taxon>
        <taxon>Pseudomonadati</taxon>
        <taxon>Pseudomonadota</taxon>
        <taxon>Betaproteobacteria</taxon>
        <taxon>Burkholderiales</taxon>
        <taxon>Oxalobacteraceae</taxon>
        <taxon>Noviherbaspirillum</taxon>
    </lineage>
</organism>
<keyword evidence="4" id="KW-1185">Reference proteome</keyword>
<proteinExistence type="predicted"/>
<evidence type="ECO:0000313" key="3">
    <source>
        <dbReference type="EMBL" id="GIZ52455.1"/>
    </source>
</evidence>
<dbReference type="EMBL" id="BPMK01000010">
    <property type="protein sequence ID" value="GIZ52455.1"/>
    <property type="molecule type" value="Genomic_DNA"/>
</dbReference>
<dbReference type="Pfam" id="PF04355">
    <property type="entry name" value="BamE"/>
    <property type="match status" value="1"/>
</dbReference>
<dbReference type="InterPro" id="IPR007450">
    <property type="entry name" value="BamE_dom"/>
</dbReference>
<gene>
    <name evidence="3" type="ORF">NCCP691_24690</name>
</gene>
<dbReference type="PROSITE" id="PS51257">
    <property type="entry name" value="PROKAR_LIPOPROTEIN"/>
    <property type="match status" value="1"/>
</dbReference>
<feature type="domain" description="Outer membrane protein assembly factor BamE" evidence="2">
    <location>
        <begin position="82"/>
        <end position="148"/>
    </location>
</feature>
<dbReference type="RefSeq" id="WP_220808768.1">
    <property type="nucleotide sequence ID" value="NZ_BPMK01000010.1"/>
</dbReference>
<evidence type="ECO:0000256" key="1">
    <source>
        <dbReference type="SAM" id="SignalP"/>
    </source>
</evidence>
<feature type="chain" id="PRO_5045709496" description="Outer membrane protein assembly factor BamE domain-containing protein" evidence="1">
    <location>
        <begin position="23"/>
        <end position="175"/>
    </location>
</feature>
<protein>
    <recommendedName>
        <fullName evidence="2">Outer membrane protein assembly factor BamE domain-containing protein</fullName>
    </recommendedName>
</protein>
<feature type="signal peptide" evidence="1">
    <location>
        <begin position="1"/>
        <end position="22"/>
    </location>
</feature>
<accession>A0ABQ4Q5H6</accession>
<comment type="caution">
    <text evidence="3">The sequence shown here is derived from an EMBL/GenBank/DDBJ whole genome shotgun (WGS) entry which is preliminary data.</text>
</comment>
<reference evidence="3 4" key="1">
    <citation type="journal article" date="2022" name="Int. J. Syst. Evol. Microbiol.">
        <title>Noviherbaspirillum aridicola sp. nov., isolated from an arid soil in Pakistan.</title>
        <authorList>
            <person name="Khan I.U."/>
            <person name="Saqib M."/>
            <person name="Amin A."/>
            <person name="Hussain F."/>
            <person name="Li L."/>
            <person name="Liu Y.H."/>
            <person name="Fang B.Z."/>
            <person name="Ahmed I."/>
            <person name="Li W.J."/>
        </authorList>
    </citation>
    <scope>NUCLEOTIDE SEQUENCE [LARGE SCALE GENOMIC DNA]</scope>
    <source>
        <strain evidence="3 4">NCCP-691</strain>
    </source>
</reference>
<sequence length="175" mass="19662">MITTVRAFLLTLLVLLSGCATVLPQSVSVGDSEADVIQKRGQPTNRYKDGNVDLLEYMTGPWGQRTYMARLENGRVVSFEQVLTVQKFGTIRVGEATKDTVLKTIGTPSDTSYLPLRDLEVWSYPYKENEVWDSIMHVHFDQAGVVRQMLNGPDPRRDPDVRFPFGGFGFGFGRL</sequence>
<evidence type="ECO:0000259" key="2">
    <source>
        <dbReference type="Pfam" id="PF04355"/>
    </source>
</evidence>
<dbReference type="Proteomes" id="UP000887222">
    <property type="component" value="Unassembled WGS sequence"/>
</dbReference>
<name>A0ABQ4Q5H6_9BURK</name>
<evidence type="ECO:0000313" key="4">
    <source>
        <dbReference type="Proteomes" id="UP000887222"/>
    </source>
</evidence>
<keyword evidence="1" id="KW-0732">Signal</keyword>